<evidence type="ECO:0008006" key="3">
    <source>
        <dbReference type="Google" id="ProtNLM"/>
    </source>
</evidence>
<dbReference type="EMBL" id="BARS01053382">
    <property type="protein sequence ID" value="GAG51104.1"/>
    <property type="molecule type" value="Genomic_DNA"/>
</dbReference>
<feature type="non-terminal residue" evidence="2">
    <location>
        <position position="1"/>
    </location>
</feature>
<proteinExistence type="predicted"/>
<keyword evidence="1" id="KW-0812">Transmembrane</keyword>
<feature type="non-terminal residue" evidence="2">
    <location>
        <position position="226"/>
    </location>
</feature>
<keyword evidence="1" id="KW-0472">Membrane</keyword>
<dbReference type="InterPro" id="IPR011047">
    <property type="entry name" value="Quinoprotein_ADH-like_sf"/>
</dbReference>
<comment type="caution">
    <text evidence="2">The sequence shown here is derived from an EMBL/GenBank/DDBJ whole genome shotgun (WGS) entry which is preliminary data.</text>
</comment>
<evidence type="ECO:0000256" key="1">
    <source>
        <dbReference type="SAM" id="Phobius"/>
    </source>
</evidence>
<dbReference type="PANTHER" id="PTHR34512:SF30">
    <property type="entry name" value="OUTER MEMBRANE PROTEIN ASSEMBLY FACTOR BAMB"/>
    <property type="match status" value="1"/>
</dbReference>
<organism evidence="2">
    <name type="scientific">marine sediment metagenome</name>
    <dbReference type="NCBI Taxonomy" id="412755"/>
    <lineage>
        <taxon>unclassified sequences</taxon>
        <taxon>metagenomes</taxon>
        <taxon>ecological metagenomes</taxon>
    </lineage>
</organism>
<evidence type="ECO:0000313" key="2">
    <source>
        <dbReference type="EMBL" id="GAG51104.1"/>
    </source>
</evidence>
<accession>X0Y582</accession>
<sequence length="226" mass="25811">AQLMLQLQQNPNDIALKEQIRALDLLARKAYFTHQWQIKTGSYLLFAFVLVSLLAFKYMNSLRARWPDLNESPQADDTWEKRLLARKYLMFGGLGLFVIAFVFGLLSVRDWNRIGFPRSSGKEQAGNFPSLEEIRDNWPGFRGPEGIGVAYHTDVPIEWDGESGKNILWKIPISHPGFNSPIIWGKKIFLSGADRKTKVVYSIDADTGDIIWQKELNDILGTPSRR</sequence>
<reference evidence="2" key="1">
    <citation type="journal article" date="2014" name="Front. Microbiol.">
        <title>High frequency of phylogenetically diverse reductive dehalogenase-homologous genes in deep subseafloor sedimentary metagenomes.</title>
        <authorList>
            <person name="Kawai M."/>
            <person name="Futagami T."/>
            <person name="Toyoda A."/>
            <person name="Takaki Y."/>
            <person name="Nishi S."/>
            <person name="Hori S."/>
            <person name="Arai W."/>
            <person name="Tsubouchi T."/>
            <person name="Morono Y."/>
            <person name="Uchiyama I."/>
            <person name="Ito T."/>
            <person name="Fujiyama A."/>
            <person name="Inagaki F."/>
            <person name="Takami H."/>
        </authorList>
    </citation>
    <scope>NUCLEOTIDE SEQUENCE</scope>
    <source>
        <strain evidence="2">Expedition CK06-06</strain>
    </source>
</reference>
<keyword evidence="1" id="KW-1133">Transmembrane helix</keyword>
<protein>
    <recommendedName>
        <fullName evidence="3">PQQ-binding-like beta-propeller repeat protein</fullName>
    </recommendedName>
</protein>
<dbReference type="PANTHER" id="PTHR34512">
    <property type="entry name" value="CELL SURFACE PROTEIN"/>
    <property type="match status" value="1"/>
</dbReference>
<gene>
    <name evidence="2" type="ORF">S01H1_79219</name>
</gene>
<dbReference type="SUPFAM" id="SSF50998">
    <property type="entry name" value="Quinoprotein alcohol dehydrogenase-like"/>
    <property type="match status" value="1"/>
</dbReference>
<feature type="transmembrane region" description="Helical" evidence="1">
    <location>
        <begin position="88"/>
        <end position="108"/>
    </location>
</feature>
<name>X0Y582_9ZZZZ</name>
<feature type="transmembrane region" description="Helical" evidence="1">
    <location>
        <begin position="41"/>
        <end position="59"/>
    </location>
</feature>
<dbReference type="InterPro" id="IPR015943">
    <property type="entry name" value="WD40/YVTN_repeat-like_dom_sf"/>
</dbReference>
<dbReference type="AlphaFoldDB" id="X0Y582"/>
<dbReference type="Gene3D" id="2.130.10.10">
    <property type="entry name" value="YVTN repeat-like/Quinoprotein amine dehydrogenase"/>
    <property type="match status" value="1"/>
</dbReference>